<protein>
    <recommendedName>
        <fullName evidence="5">Thiamine diphosphokinase</fullName>
        <ecNumber evidence="5">2.7.6.2</ecNumber>
    </recommendedName>
</protein>
<dbReference type="InterPro" id="IPR036759">
    <property type="entry name" value="TPK_catalytic_sf"/>
</dbReference>
<dbReference type="GO" id="GO:0030975">
    <property type="term" value="F:thiamine binding"/>
    <property type="evidence" value="ECO:0007669"/>
    <property type="project" value="InterPro"/>
</dbReference>
<dbReference type="PANTHER" id="PTHR41299">
    <property type="entry name" value="THIAMINE PYROPHOSPHOKINASE"/>
    <property type="match status" value="1"/>
</dbReference>
<gene>
    <name evidence="7" type="ORF">BMYO_1008</name>
</gene>
<dbReference type="EMBL" id="MWWW01000010">
    <property type="protein sequence ID" value="OZG60049.1"/>
    <property type="molecule type" value="Genomic_DNA"/>
</dbReference>
<keyword evidence="1" id="KW-0808">Transferase</keyword>
<dbReference type="InterPro" id="IPR006282">
    <property type="entry name" value="Thi_PPkinase"/>
</dbReference>
<feature type="domain" description="Thiamin pyrophosphokinase catalytic" evidence="6">
    <location>
        <begin position="83"/>
        <end position="174"/>
    </location>
</feature>
<dbReference type="GO" id="GO:0016301">
    <property type="term" value="F:kinase activity"/>
    <property type="evidence" value="ECO:0007669"/>
    <property type="project" value="UniProtKB-KW"/>
</dbReference>
<dbReference type="Proteomes" id="UP000216871">
    <property type="component" value="Unassembled WGS sequence"/>
</dbReference>
<dbReference type="GO" id="GO:0009229">
    <property type="term" value="P:thiamine diphosphate biosynthetic process"/>
    <property type="evidence" value="ECO:0007669"/>
    <property type="project" value="InterPro"/>
</dbReference>
<keyword evidence="2" id="KW-0547">Nucleotide-binding</keyword>
<dbReference type="Pfam" id="PF04263">
    <property type="entry name" value="TPK_catalytic"/>
    <property type="match status" value="1"/>
</dbReference>
<dbReference type="AlphaFoldDB" id="A0A261FLM5"/>
<dbReference type="GO" id="GO:0005524">
    <property type="term" value="F:ATP binding"/>
    <property type="evidence" value="ECO:0007669"/>
    <property type="project" value="UniProtKB-KW"/>
</dbReference>
<dbReference type="GO" id="GO:0004788">
    <property type="term" value="F:thiamine diphosphokinase activity"/>
    <property type="evidence" value="ECO:0007669"/>
    <property type="project" value="UniProtKB-UniRule"/>
</dbReference>
<reference evidence="7 8" key="1">
    <citation type="journal article" date="2017" name="BMC Genomics">
        <title>Comparative genomic and phylogenomic analyses of the Bifidobacteriaceae family.</title>
        <authorList>
            <person name="Lugli G.A."/>
            <person name="Milani C."/>
            <person name="Turroni F."/>
            <person name="Duranti S."/>
            <person name="Mancabelli L."/>
            <person name="Mangifesta M."/>
            <person name="Ferrario C."/>
            <person name="Modesto M."/>
            <person name="Mattarelli P."/>
            <person name="Jiri K."/>
            <person name="van Sinderen D."/>
            <person name="Ventura M."/>
        </authorList>
    </citation>
    <scope>NUCLEOTIDE SEQUENCE [LARGE SCALE GENOMIC DNA]</scope>
    <source>
        <strain evidence="7 8">DSM 100196</strain>
    </source>
</reference>
<proteinExistence type="predicted"/>
<sequence length="306" mass="32396">MRNPSTGPAGYFPDFRQRENAVAAHEGTKQATGRYSIRTTDGYSGRMSETSNETAASGDGKVCAVFGAGEYYGDMARALAISAGAYVVAADGGLDHVRALGLTPDVVVGDFDSLEGGRPDAGTRTVTLPPLKDDPDMLSALKIGWAAGYREFHIWGGLGGRMDHTLANIQLVALLARHGAIGYLHGDGTVITAICDGELSFAAHPVPEAGHMISVFSHSDISRDVNEPGLKYELLHGTLTNTMALGLSNEFRDGVEASVSVGDGTLVVTFPAEVPVPQMRRFRSFTREEAEGIGELDTEVSALLVR</sequence>
<evidence type="ECO:0000256" key="1">
    <source>
        <dbReference type="ARBA" id="ARBA00022679"/>
    </source>
</evidence>
<comment type="caution">
    <text evidence="7">The sequence shown here is derived from an EMBL/GenBank/DDBJ whole genome shotgun (WGS) entry which is preliminary data.</text>
</comment>
<dbReference type="EC" id="2.7.6.2" evidence="5"/>
<keyword evidence="8" id="KW-1185">Reference proteome</keyword>
<dbReference type="Gene3D" id="3.40.50.10240">
    <property type="entry name" value="Thiamin pyrophosphokinase, catalytic domain"/>
    <property type="match status" value="1"/>
</dbReference>
<dbReference type="SUPFAM" id="SSF63999">
    <property type="entry name" value="Thiamin pyrophosphokinase, catalytic domain"/>
    <property type="match status" value="1"/>
</dbReference>
<evidence type="ECO:0000256" key="5">
    <source>
        <dbReference type="NCBIfam" id="TIGR01378"/>
    </source>
</evidence>
<evidence type="ECO:0000256" key="4">
    <source>
        <dbReference type="ARBA" id="ARBA00022840"/>
    </source>
</evidence>
<evidence type="ECO:0000256" key="3">
    <source>
        <dbReference type="ARBA" id="ARBA00022777"/>
    </source>
</evidence>
<dbReference type="InterPro" id="IPR007371">
    <property type="entry name" value="TPK_catalytic"/>
</dbReference>
<evidence type="ECO:0000313" key="8">
    <source>
        <dbReference type="Proteomes" id="UP000216871"/>
    </source>
</evidence>
<evidence type="ECO:0000313" key="7">
    <source>
        <dbReference type="EMBL" id="OZG60049.1"/>
    </source>
</evidence>
<accession>A0A261FLM5</accession>
<keyword evidence="4" id="KW-0067">ATP-binding</keyword>
<dbReference type="GO" id="GO:0006772">
    <property type="term" value="P:thiamine metabolic process"/>
    <property type="evidence" value="ECO:0007669"/>
    <property type="project" value="UniProtKB-UniRule"/>
</dbReference>
<dbReference type="CDD" id="cd07995">
    <property type="entry name" value="TPK"/>
    <property type="match status" value="1"/>
</dbReference>
<dbReference type="NCBIfam" id="TIGR01378">
    <property type="entry name" value="thi_PPkinase"/>
    <property type="match status" value="1"/>
</dbReference>
<evidence type="ECO:0000259" key="6">
    <source>
        <dbReference type="Pfam" id="PF04263"/>
    </source>
</evidence>
<keyword evidence="3 7" id="KW-0418">Kinase</keyword>
<dbReference type="PANTHER" id="PTHR41299:SF1">
    <property type="entry name" value="THIAMINE PYROPHOSPHOKINASE"/>
    <property type="match status" value="1"/>
</dbReference>
<evidence type="ECO:0000256" key="2">
    <source>
        <dbReference type="ARBA" id="ARBA00022741"/>
    </source>
</evidence>
<dbReference type="InterPro" id="IPR053149">
    <property type="entry name" value="TPK"/>
</dbReference>
<organism evidence="7 8">
    <name type="scientific">Bifidobacterium myosotis</name>
    <dbReference type="NCBI Taxonomy" id="1630166"/>
    <lineage>
        <taxon>Bacteria</taxon>
        <taxon>Bacillati</taxon>
        <taxon>Actinomycetota</taxon>
        <taxon>Actinomycetes</taxon>
        <taxon>Bifidobacteriales</taxon>
        <taxon>Bifidobacteriaceae</taxon>
        <taxon>Bifidobacterium</taxon>
    </lineage>
</organism>
<name>A0A261FLM5_9BIFI</name>